<protein>
    <submittedName>
        <fullName evidence="3">CheY chemotaxis protein or a CheY-like REC (Receiver) domain</fullName>
    </submittedName>
</protein>
<dbReference type="PANTHER" id="PTHR44520:SF2">
    <property type="entry name" value="RESPONSE REGULATOR RCP1"/>
    <property type="match status" value="1"/>
</dbReference>
<evidence type="ECO:0000256" key="1">
    <source>
        <dbReference type="PROSITE-ProRule" id="PRU00169"/>
    </source>
</evidence>
<feature type="modified residue" description="4-aspartylphosphate" evidence="1">
    <location>
        <position position="66"/>
    </location>
</feature>
<dbReference type="SUPFAM" id="SSF52172">
    <property type="entry name" value="CheY-like"/>
    <property type="match status" value="1"/>
</dbReference>
<proteinExistence type="predicted"/>
<organism evidence="3 4">
    <name type="scientific">Thermoflavifilum thermophilum</name>
    <dbReference type="NCBI Taxonomy" id="1393122"/>
    <lineage>
        <taxon>Bacteria</taxon>
        <taxon>Pseudomonadati</taxon>
        <taxon>Bacteroidota</taxon>
        <taxon>Chitinophagia</taxon>
        <taxon>Chitinophagales</taxon>
        <taxon>Chitinophagaceae</taxon>
        <taxon>Thermoflavifilum</taxon>
    </lineage>
</organism>
<dbReference type="Pfam" id="PF00072">
    <property type="entry name" value="Response_reg"/>
    <property type="match status" value="1"/>
</dbReference>
<keyword evidence="4" id="KW-1185">Reference proteome</keyword>
<dbReference type="InterPro" id="IPR001789">
    <property type="entry name" value="Sig_transdc_resp-reg_receiver"/>
</dbReference>
<dbReference type="InterPro" id="IPR052893">
    <property type="entry name" value="TCS_response_regulator"/>
</dbReference>
<dbReference type="RefSeq" id="WP_092460547.1">
    <property type="nucleotide sequence ID" value="NZ_FPCJ01000001.1"/>
</dbReference>
<dbReference type="EMBL" id="FPCJ01000001">
    <property type="protein sequence ID" value="SFV35500.1"/>
    <property type="molecule type" value="Genomic_DNA"/>
</dbReference>
<evidence type="ECO:0000313" key="3">
    <source>
        <dbReference type="EMBL" id="SFV35500.1"/>
    </source>
</evidence>
<dbReference type="AlphaFoldDB" id="A0A1I7NLM1"/>
<keyword evidence="1" id="KW-0597">Phosphoprotein</keyword>
<dbReference type="Gene3D" id="3.40.50.2300">
    <property type="match status" value="1"/>
</dbReference>
<sequence length="131" mass="14911">MNAIAKYHLIMIVDDNYIDRYVAESCLKKLQVCEQVVSVESGQEALQYLQSHESSPESVPDIILLDIRMPGMDGFEFLDAFSKLSASIREHCEIVMLSSTIDPYDLDRIKQHEIVKRFLSKPFSKDAALSL</sequence>
<dbReference type="STRING" id="1393122.SAMN05660895_2245"/>
<name>A0A1I7NLM1_9BACT</name>
<dbReference type="OrthoDB" id="1121174at2"/>
<dbReference type="PROSITE" id="PS50110">
    <property type="entry name" value="RESPONSE_REGULATORY"/>
    <property type="match status" value="1"/>
</dbReference>
<dbReference type="Proteomes" id="UP000199537">
    <property type="component" value="Unassembled WGS sequence"/>
</dbReference>
<evidence type="ECO:0000259" key="2">
    <source>
        <dbReference type="PROSITE" id="PS50110"/>
    </source>
</evidence>
<reference evidence="4" key="1">
    <citation type="submission" date="2016-10" db="EMBL/GenBank/DDBJ databases">
        <authorList>
            <person name="Varghese N."/>
            <person name="Submissions S."/>
        </authorList>
    </citation>
    <scope>NUCLEOTIDE SEQUENCE [LARGE SCALE GENOMIC DNA]</scope>
    <source>
        <strain evidence="4">DSM 14807</strain>
    </source>
</reference>
<dbReference type="CDD" id="cd17546">
    <property type="entry name" value="REC_hyHK_CKI1_RcsC-like"/>
    <property type="match status" value="1"/>
</dbReference>
<dbReference type="PANTHER" id="PTHR44520">
    <property type="entry name" value="RESPONSE REGULATOR RCP1-RELATED"/>
    <property type="match status" value="1"/>
</dbReference>
<dbReference type="InterPro" id="IPR011006">
    <property type="entry name" value="CheY-like_superfamily"/>
</dbReference>
<feature type="domain" description="Response regulatory" evidence="2">
    <location>
        <begin position="9"/>
        <end position="131"/>
    </location>
</feature>
<evidence type="ECO:0000313" key="4">
    <source>
        <dbReference type="Proteomes" id="UP000199537"/>
    </source>
</evidence>
<gene>
    <name evidence="3" type="ORF">SAMN05660895_2245</name>
</gene>
<dbReference type="SMART" id="SM00448">
    <property type="entry name" value="REC"/>
    <property type="match status" value="1"/>
</dbReference>
<accession>A0A1I7NLM1</accession>
<dbReference type="GO" id="GO:0000160">
    <property type="term" value="P:phosphorelay signal transduction system"/>
    <property type="evidence" value="ECO:0007669"/>
    <property type="project" value="InterPro"/>
</dbReference>